<evidence type="ECO:0000313" key="3">
    <source>
        <dbReference type="Proteomes" id="UP000076078"/>
    </source>
</evidence>
<dbReference type="PANTHER" id="PTHR47475">
    <property type="entry name" value="CHROMOSOME TRANSMISSION FIDELITY PROTEIN 8"/>
    <property type="match status" value="1"/>
</dbReference>
<dbReference type="InParanoid" id="A0A152A7W5"/>
<organism evidence="2 3">
    <name type="scientific">Tieghemostelium lacteum</name>
    <name type="common">Slime mold</name>
    <name type="synonym">Dictyostelium lacteum</name>
    <dbReference type="NCBI Taxonomy" id="361077"/>
    <lineage>
        <taxon>Eukaryota</taxon>
        <taxon>Amoebozoa</taxon>
        <taxon>Evosea</taxon>
        <taxon>Eumycetozoa</taxon>
        <taxon>Dictyostelia</taxon>
        <taxon>Dictyosteliales</taxon>
        <taxon>Raperosteliaceae</taxon>
        <taxon>Tieghemostelium</taxon>
    </lineage>
</organism>
<dbReference type="GO" id="GO:0031390">
    <property type="term" value="C:Ctf18 RFC-like complex"/>
    <property type="evidence" value="ECO:0007669"/>
    <property type="project" value="InterPro"/>
</dbReference>
<sequence>MQIFIKETNNQNKWFLIELQGKLEQLNPNISFKNEPLGILTKKASGKDDYQFIMGNTQLEGKEQPLKKPLLVIKKIKSDDNSNNVNIIDQMDIDKVDTKEQVNTEYIIEGVCTSKISFTTRPTIIIPQSSVQYGSPQHKSPKSSPSSSPSSSPISKPIFNSSSPQQPQSK</sequence>
<dbReference type="EMBL" id="LODT01000004">
    <property type="protein sequence ID" value="KYR02221.1"/>
    <property type="molecule type" value="Genomic_DNA"/>
</dbReference>
<gene>
    <name evidence="2" type="ORF">DLAC_01041</name>
</gene>
<feature type="region of interest" description="Disordered" evidence="1">
    <location>
        <begin position="128"/>
        <end position="170"/>
    </location>
</feature>
<dbReference type="GO" id="GO:0007064">
    <property type="term" value="P:mitotic sister chromatid cohesion"/>
    <property type="evidence" value="ECO:0007669"/>
    <property type="project" value="InterPro"/>
</dbReference>
<accession>A0A152A7W5</accession>
<keyword evidence="3" id="KW-1185">Reference proteome</keyword>
<comment type="caution">
    <text evidence="2">The sequence shown here is derived from an EMBL/GenBank/DDBJ whole genome shotgun (WGS) entry which is preliminary data.</text>
</comment>
<dbReference type="OMA" id="MQIFIKE"/>
<dbReference type="InterPro" id="IPR018607">
    <property type="entry name" value="Ctf8"/>
</dbReference>
<evidence type="ECO:0000256" key="1">
    <source>
        <dbReference type="SAM" id="MobiDB-lite"/>
    </source>
</evidence>
<dbReference type="PANTHER" id="PTHR47475:SF2">
    <property type="entry name" value="CHROMOSOME TRANSMISSION FIDELITY PROTEIN 8"/>
    <property type="match status" value="1"/>
</dbReference>
<name>A0A152A7W5_TIELA</name>
<evidence type="ECO:0000313" key="2">
    <source>
        <dbReference type="EMBL" id="KYR02221.1"/>
    </source>
</evidence>
<proteinExistence type="predicted"/>
<feature type="compositionally biased region" description="Low complexity" evidence="1">
    <location>
        <begin position="135"/>
        <end position="164"/>
    </location>
</feature>
<dbReference type="AlphaFoldDB" id="A0A152A7W5"/>
<reference evidence="2 3" key="1">
    <citation type="submission" date="2015-12" db="EMBL/GenBank/DDBJ databases">
        <title>Dictyostelia acquired genes for synthesis and detection of signals that induce cell-type specialization by lateral gene transfer from prokaryotes.</title>
        <authorList>
            <person name="Gloeckner G."/>
            <person name="Schaap P."/>
        </authorList>
    </citation>
    <scope>NUCLEOTIDE SEQUENCE [LARGE SCALE GENOMIC DNA]</scope>
    <source>
        <strain evidence="2 3">TK</strain>
    </source>
</reference>
<dbReference type="Proteomes" id="UP000076078">
    <property type="component" value="Unassembled WGS sequence"/>
</dbReference>
<protein>
    <submittedName>
        <fullName evidence="2">Uncharacterized protein</fullName>
    </submittedName>
</protein>
<dbReference type="Pfam" id="PF09696">
    <property type="entry name" value="Ctf8"/>
    <property type="match status" value="1"/>
</dbReference>
<dbReference type="STRING" id="361077.A0A152A7W5"/>